<dbReference type="SUPFAM" id="SSF56399">
    <property type="entry name" value="ADP-ribosylation"/>
    <property type="match status" value="1"/>
</dbReference>
<dbReference type="InterPro" id="IPR019734">
    <property type="entry name" value="TPR_rpt"/>
</dbReference>
<organism evidence="5 6">
    <name type="scientific">Rotaria magnacalcarata</name>
    <dbReference type="NCBI Taxonomy" id="392030"/>
    <lineage>
        <taxon>Eukaryota</taxon>
        <taxon>Metazoa</taxon>
        <taxon>Spiralia</taxon>
        <taxon>Gnathifera</taxon>
        <taxon>Rotifera</taxon>
        <taxon>Eurotatoria</taxon>
        <taxon>Bdelloidea</taxon>
        <taxon>Philodinida</taxon>
        <taxon>Philodinidae</taxon>
        <taxon>Rotaria</taxon>
    </lineage>
</organism>
<dbReference type="GO" id="GO:0005576">
    <property type="term" value="C:extracellular region"/>
    <property type="evidence" value="ECO:0007669"/>
    <property type="project" value="InterPro"/>
</dbReference>
<dbReference type="PROSITE" id="PS50005">
    <property type="entry name" value="TPR"/>
    <property type="match status" value="2"/>
</dbReference>
<dbReference type="Pfam" id="PF03496">
    <property type="entry name" value="ADPrib_exo_Tox"/>
    <property type="match status" value="1"/>
</dbReference>
<reference evidence="5" key="1">
    <citation type="submission" date="2021-02" db="EMBL/GenBank/DDBJ databases">
        <authorList>
            <person name="Nowell W R."/>
        </authorList>
    </citation>
    <scope>NUCLEOTIDE SEQUENCE</scope>
</reference>
<dbReference type="InterPro" id="IPR003540">
    <property type="entry name" value="ADP-ribosyltransferase"/>
</dbReference>
<keyword evidence="1" id="KW-0677">Repeat</keyword>
<gene>
    <name evidence="5" type="ORF">CJN711_LOCUS29273</name>
</gene>
<dbReference type="AlphaFoldDB" id="A0A815VTB3"/>
<evidence type="ECO:0000259" key="4">
    <source>
        <dbReference type="Pfam" id="PF03496"/>
    </source>
</evidence>
<dbReference type="InterPro" id="IPR011990">
    <property type="entry name" value="TPR-like_helical_dom_sf"/>
</dbReference>
<evidence type="ECO:0000313" key="5">
    <source>
        <dbReference type="EMBL" id="CAF1534565.1"/>
    </source>
</evidence>
<evidence type="ECO:0000256" key="2">
    <source>
        <dbReference type="ARBA" id="ARBA00022803"/>
    </source>
</evidence>
<dbReference type="Pfam" id="PF13424">
    <property type="entry name" value="TPR_12"/>
    <property type="match status" value="2"/>
</dbReference>
<dbReference type="Gene3D" id="1.25.40.10">
    <property type="entry name" value="Tetratricopeptide repeat domain"/>
    <property type="match status" value="2"/>
</dbReference>
<comment type="caution">
    <text evidence="5">The sequence shown here is derived from an EMBL/GenBank/DDBJ whole genome shotgun (WGS) entry which is preliminary data.</text>
</comment>
<feature type="domain" description="ADP ribosyltransferase" evidence="4">
    <location>
        <begin position="230"/>
        <end position="368"/>
    </location>
</feature>
<protein>
    <recommendedName>
        <fullName evidence="4">ADP ribosyltransferase domain-containing protein</fullName>
    </recommendedName>
</protein>
<dbReference type="PROSITE" id="PS51996">
    <property type="entry name" value="TR_MART"/>
    <property type="match status" value="1"/>
</dbReference>
<evidence type="ECO:0000256" key="1">
    <source>
        <dbReference type="ARBA" id="ARBA00022737"/>
    </source>
</evidence>
<keyword evidence="2 3" id="KW-0802">TPR repeat</keyword>
<dbReference type="Proteomes" id="UP000663855">
    <property type="component" value="Unassembled WGS sequence"/>
</dbReference>
<evidence type="ECO:0000256" key="3">
    <source>
        <dbReference type="PROSITE-ProRule" id="PRU00339"/>
    </source>
</evidence>
<dbReference type="Gene3D" id="3.90.176.10">
    <property type="entry name" value="Toxin ADP-ribosyltransferase, Chain A, domain 1"/>
    <property type="match status" value="1"/>
</dbReference>
<evidence type="ECO:0000313" key="6">
    <source>
        <dbReference type="Proteomes" id="UP000663855"/>
    </source>
</evidence>
<dbReference type="PANTHER" id="PTHR45641">
    <property type="entry name" value="TETRATRICOPEPTIDE REPEAT PROTEIN (AFU_ORTHOLOGUE AFUA_6G03870)"/>
    <property type="match status" value="1"/>
</dbReference>
<feature type="repeat" description="TPR" evidence="3">
    <location>
        <begin position="528"/>
        <end position="561"/>
    </location>
</feature>
<dbReference type="SUPFAM" id="SSF81901">
    <property type="entry name" value="HCP-like"/>
    <property type="match status" value="1"/>
</dbReference>
<name>A0A815VTB3_9BILA</name>
<dbReference type="SMART" id="SM00028">
    <property type="entry name" value="TPR"/>
    <property type="match status" value="6"/>
</dbReference>
<proteinExistence type="predicted"/>
<feature type="repeat" description="TPR" evidence="3">
    <location>
        <begin position="570"/>
        <end position="603"/>
    </location>
</feature>
<sequence length="668" mass="79007">MATANSTTSSTKKENYETFSLLWLDGQVNATEENKLAQRRLRSIINYLKLFENPQECRQYIKNCSEQDRIVLIISGRLSKELVPQIHELRQLSSVYIYCRRKKEYKTWAKQFPKIKRIVVQLDDLVQRIKEDQKDLGKTEEPISMNIYNSANNPDKSTTELNGNFIHNLLLIDVLVRMPSVETDKQKFVKFYKEEYSDNENMLRIIHEFDRDYKPRKALWWYTRDIFIFNVLNKALRLQNTERLLLFHFIIRDIYELIKENQCRKPIKVYRYQRMSAEELRNLQRSIGQYISINSFFSTSSNRDIAMKFSALSTASNDLYRILYIIDADPRTVKSKPFADISTLSYFPSENEILFMIGCIFRLVSIRRDDTENIWIVKMDLAGDDNNDLKSLFYHLKKEYAGDDGEAGMQSFGNVLHYMGQYDQAEKIYSRLRERCPTDDTSYPHLCFSLAMLYKDRKDCSRSLKWLETALERKRRETPTDNIYIAGLYCCIGNIHLEKKDYKKAMKFYNQSGDYYKCENALDHPDVSSLYHGIARVYYYQNQYADAFNNFQRSLNIQQKYLPANHPDMAITYSSIGDVFQHAGEYLRAMENYTRSLEIRKKSLHPQHPEIAMIHKIIAQLYEAMSKYKEALYHYEKASNIYFPSLPNQHPTVIELKRDIERVASKLI</sequence>
<accession>A0A815VTB3</accession>
<dbReference type="PANTHER" id="PTHR45641:SF19">
    <property type="entry name" value="NEPHROCYSTIN-3"/>
    <property type="match status" value="1"/>
</dbReference>
<dbReference type="EMBL" id="CAJNOV010013880">
    <property type="protein sequence ID" value="CAF1534565.1"/>
    <property type="molecule type" value="Genomic_DNA"/>
</dbReference>